<evidence type="ECO:0000313" key="3">
    <source>
        <dbReference type="Proteomes" id="UP001500968"/>
    </source>
</evidence>
<evidence type="ECO:0008006" key="4">
    <source>
        <dbReference type="Google" id="ProtNLM"/>
    </source>
</evidence>
<organism evidence="2 3">
    <name type="scientific">Flavobacterium cheonhonense</name>
    <dbReference type="NCBI Taxonomy" id="706185"/>
    <lineage>
        <taxon>Bacteria</taxon>
        <taxon>Pseudomonadati</taxon>
        <taxon>Bacteroidota</taxon>
        <taxon>Flavobacteriia</taxon>
        <taxon>Flavobacteriales</taxon>
        <taxon>Flavobacteriaceae</taxon>
        <taxon>Flavobacterium</taxon>
    </lineage>
</organism>
<accession>A0ABP7T7L8</accession>
<gene>
    <name evidence="2" type="ORF">GCM10022386_01110</name>
</gene>
<reference evidence="3" key="1">
    <citation type="journal article" date="2019" name="Int. J. Syst. Evol. Microbiol.">
        <title>The Global Catalogue of Microorganisms (GCM) 10K type strain sequencing project: providing services to taxonomists for standard genome sequencing and annotation.</title>
        <authorList>
            <consortium name="The Broad Institute Genomics Platform"/>
            <consortium name="The Broad Institute Genome Sequencing Center for Infectious Disease"/>
            <person name="Wu L."/>
            <person name="Ma J."/>
        </authorList>
    </citation>
    <scope>NUCLEOTIDE SEQUENCE [LARGE SCALE GENOMIC DNA]</scope>
    <source>
        <strain evidence="3">JCM 17064</strain>
    </source>
</reference>
<dbReference type="PROSITE" id="PS51257">
    <property type="entry name" value="PROKAR_LIPOPROTEIN"/>
    <property type="match status" value="1"/>
</dbReference>
<feature type="chain" id="PRO_5045864396" description="DUF4382 domain-containing protein" evidence="1">
    <location>
        <begin position="22"/>
        <end position="247"/>
    </location>
</feature>
<name>A0ABP7T7L8_9FLAO</name>
<keyword evidence="1" id="KW-0732">Signal</keyword>
<evidence type="ECO:0000313" key="2">
    <source>
        <dbReference type="EMBL" id="GAA4021903.1"/>
    </source>
</evidence>
<dbReference type="Proteomes" id="UP001500968">
    <property type="component" value="Unassembled WGS sequence"/>
</dbReference>
<feature type="signal peptide" evidence="1">
    <location>
        <begin position="1"/>
        <end position="21"/>
    </location>
</feature>
<dbReference type="EMBL" id="BAABCR010000001">
    <property type="protein sequence ID" value="GAA4021903.1"/>
    <property type="molecule type" value="Genomic_DNA"/>
</dbReference>
<evidence type="ECO:0000256" key="1">
    <source>
        <dbReference type="SAM" id="SignalP"/>
    </source>
</evidence>
<sequence length="247" mass="27086">MKNMKKTLALFAVLAVMASCSNDSGSADSSMKILARGIYNPNAANRNANGVALNSDVVLSSFKINLKEIEFEFAEGYDDDNENGDDDSYDDDGFYNGDDEFELNGPFELDLLNQNAVVTTVTIPNGTYEEVEFKLHRNTNSSSPMFNKSIEITGTINGTPFVFWHNIDEDFEIDYEDANQNLVVSNNSYDIVFNFDLNQVLSMVDLSSAVDGDGDGLIEIGPNDTDGNQALANQIANSIEDSCDLDD</sequence>
<proteinExistence type="predicted"/>
<protein>
    <recommendedName>
        <fullName evidence="4">DUF4382 domain-containing protein</fullName>
    </recommendedName>
</protein>
<keyword evidence="3" id="KW-1185">Reference proteome</keyword>
<comment type="caution">
    <text evidence="2">The sequence shown here is derived from an EMBL/GenBank/DDBJ whole genome shotgun (WGS) entry which is preliminary data.</text>
</comment>